<keyword evidence="4" id="KW-1185">Reference proteome</keyword>
<accession>A0A5K7YJJ9</accession>
<gene>
    <name evidence="3" type="ORF">DSCA_22600</name>
</gene>
<dbReference type="Proteomes" id="UP000427906">
    <property type="component" value="Chromosome"/>
</dbReference>
<evidence type="ECO:0000313" key="4">
    <source>
        <dbReference type="Proteomes" id="UP000427906"/>
    </source>
</evidence>
<reference evidence="3 4" key="1">
    <citation type="submission" date="2019-11" db="EMBL/GenBank/DDBJ databases">
        <title>Comparative genomics of hydrocarbon-degrading Desulfosarcina strains.</title>
        <authorList>
            <person name="Watanabe M."/>
            <person name="Kojima H."/>
            <person name="Fukui M."/>
        </authorList>
    </citation>
    <scope>NUCLEOTIDE SEQUENCE [LARGE SCALE GENOMIC DNA]</scope>
    <source>
        <strain evidence="3 4">PL12</strain>
    </source>
</reference>
<feature type="domain" description="DUF11" evidence="2">
    <location>
        <begin position="341"/>
        <end position="460"/>
    </location>
</feature>
<dbReference type="PANTHER" id="PTHR34819">
    <property type="entry name" value="LARGE CYSTEINE-RICH PERIPLASMIC PROTEIN OMCB"/>
    <property type="match status" value="1"/>
</dbReference>
<dbReference type="InterPro" id="IPR047589">
    <property type="entry name" value="DUF11_rpt"/>
</dbReference>
<feature type="region of interest" description="Disordered" evidence="1">
    <location>
        <begin position="576"/>
        <end position="623"/>
    </location>
</feature>
<dbReference type="InterPro" id="IPR001434">
    <property type="entry name" value="OmcB-like_DUF11"/>
</dbReference>
<dbReference type="EMBL" id="AP021874">
    <property type="protein sequence ID" value="BBO68330.1"/>
    <property type="molecule type" value="Genomic_DNA"/>
</dbReference>
<evidence type="ECO:0000313" key="3">
    <source>
        <dbReference type="EMBL" id="BBO68330.1"/>
    </source>
</evidence>
<protein>
    <recommendedName>
        <fullName evidence="2">DUF11 domain-containing protein</fullName>
    </recommendedName>
</protein>
<feature type="region of interest" description="Disordered" evidence="1">
    <location>
        <begin position="56"/>
        <end position="77"/>
    </location>
</feature>
<dbReference type="KEGG" id="dalk:DSCA_22600"/>
<dbReference type="InterPro" id="IPR051172">
    <property type="entry name" value="Chlamydia_OmcB"/>
</dbReference>
<evidence type="ECO:0000256" key="1">
    <source>
        <dbReference type="SAM" id="MobiDB-lite"/>
    </source>
</evidence>
<organism evidence="3 4">
    <name type="scientific">Desulfosarcina alkanivorans</name>
    <dbReference type="NCBI Taxonomy" id="571177"/>
    <lineage>
        <taxon>Bacteria</taxon>
        <taxon>Pseudomonadati</taxon>
        <taxon>Thermodesulfobacteriota</taxon>
        <taxon>Desulfobacteria</taxon>
        <taxon>Desulfobacterales</taxon>
        <taxon>Desulfosarcinaceae</taxon>
        <taxon>Desulfosarcina</taxon>
    </lineage>
</organism>
<dbReference type="NCBIfam" id="TIGR01451">
    <property type="entry name" value="B_ant_repeat"/>
    <property type="match status" value="1"/>
</dbReference>
<evidence type="ECO:0000259" key="2">
    <source>
        <dbReference type="Pfam" id="PF01345"/>
    </source>
</evidence>
<feature type="compositionally biased region" description="Low complexity" evidence="1">
    <location>
        <begin position="59"/>
        <end position="72"/>
    </location>
</feature>
<name>A0A5K7YJJ9_9BACT</name>
<feature type="compositionally biased region" description="Low complexity" evidence="1">
    <location>
        <begin position="590"/>
        <end position="614"/>
    </location>
</feature>
<proteinExistence type="predicted"/>
<dbReference type="Pfam" id="PF01345">
    <property type="entry name" value="DUF11"/>
    <property type="match status" value="1"/>
</dbReference>
<sequence length="1627" mass="174597">MGPAFAVTPFINSANLVRSGTVVDASSVTAWLNAPTISAIAFYQYAPTAPDAVPTMIPGTSTSSDGSTSGDTRPLNQIFAAGSSDPIDMGSPVPLLAAAVYHQNEPVFVQVADGDQDRDPTVAETVWVLVTVAEIGESELLLLTETGSNSGIFLGYIQSTGSGAATPFDGLLHVTAAAPLVGEYVDSGDATDRATASVMVDPYGVVFDSSTGSPLDGVGLTLVDAATGQPATVFGDDGTSRFPATITSGSTATDSSGRTYRFPAGGFRFPFVAPGDYRMEIAAPTGYGAPSVVPTADLQGLPGGPFAIRDPGSRGETFTINPGPSVNLDIPVDPLAGTLWLRKSASVDTVAIGDFLQYTLDLENTDTDDAGGVVLTDRLPAGFRYQDGSARQDGSPVDDPQVSADGRTISFSTGSLPAGESLQVRYVVEVAAGARLGDAVNTAVAADNAGDSSNSASATVRVEEDLLRSRNVIVGRVIADNCDDLATDAADGVQGVRIYMEDGAFVVTDGQGMYHFEGVTKGVHVVQLDVDSLPDTVEIFPCETHTRHAGTPWSQFVDLQGGTLWRADFHVARKPGVDPAKPVAGSHRQPGCGTPGDPGDAGPAGPAAGDESPGLLAPADGSRLTHPVNAVRVRLDSRLKPRLLLDGREVSTQRIGFTLKDPDSKTTLYSYIGVDFGAAGRHTLEIQGIGPFGNARFRQAVSVVRTGQIAAIRLLSAEGNVADGKTPVTVSLELLDSDGRPIAAPADLDIRDGNLKPCQAGGDALTRREADETKTVHVAADGRVRFAPVTTSGRYTVSLGYNDAAVDIDLYVKPFLRDWIIVGLAEGTAGYNTVSDNMESLADADGEEKLYTDGRVAFFAKGKVRGRWLLTLAYDSEKDRDDPDNTLFRTIDPDAYYTLYGDATTQQYDAASIRQLYLKLEREQFYLLFGDYDTGLTVTELGKYSRTLNGLKTEFAGRTVSFSGFAADTSQAFVRDEIRGDGTSGLYRLTRNDILINSEKITIETRDRFKSEVILSSQSLSRHVDYTIDYDAGTLFFKSPVPSRDSGFNPIFIIVEYESDDRTDASYTYGGRGSLRIMDGRVEVGATTIHEGPVNAEGDLVGADLSVALDEKTTLKAEVAATRREETGDTLRDSAWLAEVTRTTGRMNARVYAREQGEDFGLGQQSGSETGTRKIGAEADYRVNRSVILSGDVYRHTNLSTDTERDMGEGRATWDTGDYRLYSGLRMAEDRQGDGSVDRSRLLLAGVSRSLYADRLQLRVDHEQLIGGGDNSSAYPTRTVAGADFRLTDTVSLFGEQELTWGSDEDTQSTRAGVKATPWRGGQLGTSVGRDYAEASGRVFANLGLNQTWQVNDRWTVDGGFERSHTIEASGDPSLGGLADDDFTALSLGAGYRAGIWSWTSRAESRFADDEKKWNLLGGFIVEPIRGLGLSAGLELNITDTEQGQDETTGDIRLSLAWRPKNTRWIVLDRLDFQFDSSDGSGSDLDSQRVINNLNVNFKPDHRLQVGLQYGAKYVLDTIDDDTYTGFTDLMGIEARYDITRHWDVGLRGSVLHAWNAGQVDYSAGVSVGYAMVKNAWLSVGYNIAGFEDDDFSAAGYTARGPFVQFRLKFDQRTVRDMVDWFGGMGR</sequence>